<dbReference type="RefSeq" id="WP_067892020.1">
    <property type="nucleotide sequence ID" value="NZ_VSFG01000002.1"/>
</dbReference>
<gene>
    <name evidence="2" type="ORF">FXF69_13430</name>
</gene>
<accession>A0A5D0NNY3</accession>
<protein>
    <submittedName>
        <fullName evidence="2">Maleylpyruvate isomerase family mycothiol-dependent enzyme</fullName>
    </submittedName>
</protein>
<keyword evidence="2" id="KW-0670">Pyruvate</keyword>
<dbReference type="GO" id="GO:0046872">
    <property type="term" value="F:metal ion binding"/>
    <property type="evidence" value="ECO:0007669"/>
    <property type="project" value="InterPro"/>
</dbReference>
<dbReference type="InterPro" id="IPR017517">
    <property type="entry name" value="Maleyloyr_isom"/>
</dbReference>
<feature type="domain" description="Mycothiol-dependent maleylpyruvate isomerase metal-binding" evidence="1">
    <location>
        <begin position="35"/>
        <end position="160"/>
    </location>
</feature>
<dbReference type="InterPro" id="IPR024344">
    <property type="entry name" value="MDMPI_metal-binding"/>
</dbReference>
<dbReference type="EMBL" id="VSFG01000002">
    <property type="protein sequence ID" value="TYB46273.1"/>
    <property type="molecule type" value="Genomic_DNA"/>
</dbReference>
<name>A0A5D0NNY3_9ACTN</name>
<dbReference type="Gene3D" id="1.20.120.450">
    <property type="entry name" value="dinb family like domain"/>
    <property type="match status" value="1"/>
</dbReference>
<evidence type="ECO:0000259" key="1">
    <source>
        <dbReference type="Pfam" id="PF11716"/>
    </source>
</evidence>
<proteinExistence type="predicted"/>
<dbReference type="Proteomes" id="UP000323380">
    <property type="component" value="Unassembled WGS sequence"/>
</dbReference>
<evidence type="ECO:0000313" key="2">
    <source>
        <dbReference type="EMBL" id="TYB46273.1"/>
    </source>
</evidence>
<evidence type="ECO:0000313" key="3">
    <source>
        <dbReference type="Proteomes" id="UP000323380"/>
    </source>
</evidence>
<dbReference type="STRING" id="1220554.GCA_001552135_03306"/>
<dbReference type="AlphaFoldDB" id="A0A5D0NNY3"/>
<keyword evidence="2" id="KW-0413">Isomerase</keyword>
<organism evidence="2 3">
    <name type="scientific">Actinomadura chibensis</name>
    <dbReference type="NCBI Taxonomy" id="392828"/>
    <lineage>
        <taxon>Bacteria</taxon>
        <taxon>Bacillati</taxon>
        <taxon>Actinomycetota</taxon>
        <taxon>Actinomycetes</taxon>
        <taxon>Streptosporangiales</taxon>
        <taxon>Thermomonosporaceae</taxon>
        <taxon>Actinomadura</taxon>
    </lineage>
</organism>
<comment type="caution">
    <text evidence="2">The sequence shown here is derived from an EMBL/GenBank/DDBJ whole genome shotgun (WGS) entry which is preliminary data.</text>
</comment>
<reference evidence="2 3" key="1">
    <citation type="submission" date="2019-08" db="EMBL/GenBank/DDBJ databases">
        <title>Actinomadura sp. nov. CYP1-5 isolated from mountain soil.</title>
        <authorList>
            <person name="Songsumanus A."/>
            <person name="Kuncharoen N."/>
            <person name="Kudo T."/>
            <person name="Yuki M."/>
            <person name="Igarashi Y."/>
            <person name="Tanasupawat S."/>
        </authorList>
    </citation>
    <scope>NUCLEOTIDE SEQUENCE [LARGE SCALE GENOMIC DNA]</scope>
    <source>
        <strain evidence="2 3">JCM 14158</strain>
    </source>
</reference>
<dbReference type="Pfam" id="PF11716">
    <property type="entry name" value="MDMPI_N"/>
    <property type="match status" value="1"/>
</dbReference>
<dbReference type="NCBIfam" id="TIGR03083">
    <property type="entry name" value="maleylpyruvate isomerase family mycothiol-dependent enzyme"/>
    <property type="match status" value="1"/>
</dbReference>
<dbReference type="GO" id="GO:0016853">
    <property type="term" value="F:isomerase activity"/>
    <property type="evidence" value="ECO:0007669"/>
    <property type="project" value="UniProtKB-KW"/>
</dbReference>
<dbReference type="SUPFAM" id="SSF109854">
    <property type="entry name" value="DinB/YfiT-like putative metalloenzymes"/>
    <property type="match status" value="1"/>
</dbReference>
<dbReference type="InterPro" id="IPR034660">
    <property type="entry name" value="DinB/YfiT-like"/>
</dbReference>
<keyword evidence="3" id="KW-1185">Reference proteome</keyword>
<sequence length="275" mass="29219">MTTEPPPDLRARTLRAALSRRPPARPAPGFARPYAALVAMLDALLGGLDDAEWEARAAGDWDARDLVVHLAATDGLLGEAIAGGGSSLADVLARTEDAIGRRPAPAAARRTWRRQADALCDRLAKADADRRVEVGGFPMRLRHHLTARAAETWIHADDIARATGRDLPPPPAEHLHPIADLSARSLPRALAVTGRAHPDRLLHLVLDGPGGGRWTLPLSRDTAHDAPSAQVRMDVVEFCFLAGGRRTPADVRAETSGDPAVARDVLAAASVFSGP</sequence>